<keyword evidence="2" id="KW-1185">Reference proteome</keyword>
<dbReference type="EMBL" id="BIFT01000001">
    <property type="protein sequence ID" value="GCE26341.1"/>
    <property type="molecule type" value="Genomic_DNA"/>
</dbReference>
<comment type="caution">
    <text evidence="1">The sequence shown here is derived from an EMBL/GenBank/DDBJ whole genome shotgun (WGS) entry which is preliminary data.</text>
</comment>
<gene>
    <name evidence="1" type="ORF">KDA_18250</name>
</gene>
<sequence>MKLFNEQDRLTQMHPALDIVNDIVYVTARVMDEKGRSVDAVITSEKAIFDADDWANEKRKRGLETFADVELQCGSRWSTKSIQRFLDGTLTAPSWQQTYEEIYDALGNVLVMTDNRYLTVITLYAMMTYFQPLFDFLPILHFRGPAASGKSRAGAALSKIAFNGKMDGSPTPSTIFRRAHEGRYTQIIAETDHLAQLGSGDAFARQLQSGCSKTEATVEVSEGRAHKSFAPTSYRIFNPRVLLSTQRFKSHPLRSRCIRLDLVKSSNADERKLRRSLENEEVWSPLRDSLYNLLLLQWRDVESTMYNLKDNWHELSGRTFDKWLPLATMAKLVSDDALSVVNELAVESIEEQQEDAEGGFDAHIMKFAAWVTRYSDESLTPKQLYGVFLEPRKTSRSEQSEQPEWAEDTQDTVTISYLKQNVSSERKLVNDMKRLHLIPQAPKHTRTGNEYELNQEKIMSIVRPYMGDAFLENAAY</sequence>
<dbReference type="AlphaFoldDB" id="A0A402B4S4"/>
<dbReference type="RefSeq" id="WP_126626813.1">
    <property type="nucleotide sequence ID" value="NZ_BIFT01000001.1"/>
</dbReference>
<evidence type="ECO:0008006" key="3">
    <source>
        <dbReference type="Google" id="ProtNLM"/>
    </source>
</evidence>
<reference evidence="2" key="1">
    <citation type="submission" date="2018-12" db="EMBL/GenBank/DDBJ databases">
        <title>Tengunoibacter tsumagoiensis gen. nov., sp. nov., Dictyobacter kobayashii sp. nov., D. alpinus sp. nov., and D. joshuensis sp. nov. and description of Dictyobacteraceae fam. nov. within the order Ktedonobacterales isolated from Tengu-no-mugimeshi.</title>
        <authorList>
            <person name="Wang C.M."/>
            <person name="Zheng Y."/>
            <person name="Sakai Y."/>
            <person name="Toyoda A."/>
            <person name="Minakuchi Y."/>
            <person name="Abe K."/>
            <person name="Yokota A."/>
            <person name="Yabe S."/>
        </authorList>
    </citation>
    <scope>NUCLEOTIDE SEQUENCE [LARGE SCALE GENOMIC DNA]</scope>
    <source>
        <strain evidence="2">Uno16</strain>
    </source>
</reference>
<dbReference type="Proteomes" id="UP000287171">
    <property type="component" value="Unassembled WGS sequence"/>
</dbReference>
<dbReference type="OrthoDB" id="273172at2"/>
<evidence type="ECO:0000313" key="1">
    <source>
        <dbReference type="EMBL" id="GCE26341.1"/>
    </source>
</evidence>
<protein>
    <recommendedName>
        <fullName evidence="3">DUF3631 domain-containing protein</fullName>
    </recommendedName>
</protein>
<organism evidence="1 2">
    <name type="scientific">Dictyobacter alpinus</name>
    <dbReference type="NCBI Taxonomy" id="2014873"/>
    <lineage>
        <taxon>Bacteria</taxon>
        <taxon>Bacillati</taxon>
        <taxon>Chloroflexota</taxon>
        <taxon>Ktedonobacteria</taxon>
        <taxon>Ktedonobacterales</taxon>
        <taxon>Dictyobacteraceae</taxon>
        <taxon>Dictyobacter</taxon>
    </lineage>
</organism>
<proteinExistence type="predicted"/>
<evidence type="ECO:0000313" key="2">
    <source>
        <dbReference type="Proteomes" id="UP000287171"/>
    </source>
</evidence>
<name>A0A402B4S4_9CHLR</name>
<accession>A0A402B4S4</accession>